<dbReference type="EMBL" id="ML977026">
    <property type="protein sequence ID" value="KAF1950346.1"/>
    <property type="molecule type" value="Genomic_DNA"/>
</dbReference>
<dbReference type="InterPro" id="IPR027417">
    <property type="entry name" value="P-loop_NTPase"/>
</dbReference>
<protein>
    <recommendedName>
        <fullName evidence="3">P-loop containing nucleoside triphosphate hydrolase protein</fullName>
    </recommendedName>
</protein>
<name>A0A6A5THS2_9PLEO</name>
<evidence type="ECO:0000313" key="1">
    <source>
        <dbReference type="EMBL" id="KAF1950346.1"/>
    </source>
</evidence>
<reference evidence="1" key="1">
    <citation type="journal article" date="2020" name="Stud. Mycol.">
        <title>101 Dothideomycetes genomes: a test case for predicting lifestyles and emergence of pathogens.</title>
        <authorList>
            <person name="Haridas S."/>
            <person name="Albert R."/>
            <person name="Binder M."/>
            <person name="Bloem J."/>
            <person name="Labutti K."/>
            <person name="Salamov A."/>
            <person name="Andreopoulos B."/>
            <person name="Baker S."/>
            <person name="Barry K."/>
            <person name="Bills G."/>
            <person name="Bluhm B."/>
            <person name="Cannon C."/>
            <person name="Castanera R."/>
            <person name="Culley D."/>
            <person name="Daum C."/>
            <person name="Ezra D."/>
            <person name="Gonzalez J."/>
            <person name="Henrissat B."/>
            <person name="Kuo A."/>
            <person name="Liang C."/>
            <person name="Lipzen A."/>
            <person name="Lutzoni F."/>
            <person name="Magnuson J."/>
            <person name="Mondo S."/>
            <person name="Nolan M."/>
            <person name="Ohm R."/>
            <person name="Pangilinan J."/>
            <person name="Park H.-J."/>
            <person name="Ramirez L."/>
            <person name="Alfaro M."/>
            <person name="Sun H."/>
            <person name="Tritt A."/>
            <person name="Yoshinaga Y."/>
            <person name="Zwiers L.-H."/>
            <person name="Turgeon B."/>
            <person name="Goodwin S."/>
            <person name="Spatafora J."/>
            <person name="Crous P."/>
            <person name="Grigoriev I."/>
        </authorList>
    </citation>
    <scope>NUCLEOTIDE SEQUENCE</scope>
    <source>
        <strain evidence="1">CBS 675.92</strain>
    </source>
</reference>
<keyword evidence="2" id="KW-1185">Reference proteome</keyword>
<evidence type="ECO:0000313" key="2">
    <source>
        <dbReference type="Proteomes" id="UP000800035"/>
    </source>
</evidence>
<dbReference type="AlphaFoldDB" id="A0A6A5THS2"/>
<dbReference type="SUPFAM" id="SSF52540">
    <property type="entry name" value="P-loop containing nucleoside triphosphate hydrolases"/>
    <property type="match status" value="1"/>
</dbReference>
<organism evidence="1 2">
    <name type="scientific">Byssothecium circinans</name>
    <dbReference type="NCBI Taxonomy" id="147558"/>
    <lineage>
        <taxon>Eukaryota</taxon>
        <taxon>Fungi</taxon>
        <taxon>Dikarya</taxon>
        <taxon>Ascomycota</taxon>
        <taxon>Pezizomycotina</taxon>
        <taxon>Dothideomycetes</taxon>
        <taxon>Pleosporomycetidae</taxon>
        <taxon>Pleosporales</taxon>
        <taxon>Massarineae</taxon>
        <taxon>Massarinaceae</taxon>
        <taxon>Byssothecium</taxon>
    </lineage>
</organism>
<evidence type="ECO:0008006" key="3">
    <source>
        <dbReference type="Google" id="ProtNLM"/>
    </source>
</evidence>
<proteinExistence type="predicted"/>
<dbReference type="PANTHER" id="PTHR48312:SF1">
    <property type="entry name" value="SULFOTRANSFERASE"/>
    <property type="match status" value="1"/>
</dbReference>
<gene>
    <name evidence="1" type="ORF">CC80DRAFT_240234</name>
</gene>
<dbReference type="PANTHER" id="PTHR48312">
    <property type="match status" value="1"/>
</dbReference>
<dbReference type="OrthoDB" id="3650366at2759"/>
<accession>A0A6A5THS2</accession>
<dbReference type="Proteomes" id="UP000800035">
    <property type="component" value="Unassembled WGS sequence"/>
</dbReference>
<sequence>MDPKPLPHNILFTIPRTASHLLTKLLNLPAQPSIHRTSNGEDGYLFLPAVAQRFQNDLFGKKIEDWTDEQTKGLQDALQQGFEAWTSLISSAEKDGKATFIKEHINWLVDPVSEARFLGYPIPPSRPKLIAITSPWSYTAPQQKGLENIQSPELNPTSLPSAFLLDNVKPTFLIRTPFLTFPSSLRTSLSDQPLEAVLREEYAQRWECTYHWTRSLYRFYLANASPASRQSRIDDVEYPLVIDAADLGDEELVRKYARAVGLDEEAVRFEWAAASEEEVGAADKTKNKMTKSIRASKGVRKEMLGTERVWDFEEEKGKWVDEFGGVLAERLAGLVEGALVDYEELRKVRLRV</sequence>